<dbReference type="Gene3D" id="1.20.120.140">
    <property type="entry name" value="Signal recognition particle SRP54, nucleotide-binding domain"/>
    <property type="match status" value="1"/>
</dbReference>
<dbReference type="GO" id="GO:0003924">
    <property type="term" value="F:GTPase activity"/>
    <property type="evidence" value="ECO:0007669"/>
    <property type="project" value="UniProtKB-UniRule"/>
</dbReference>
<evidence type="ECO:0000256" key="6">
    <source>
        <dbReference type="ARBA" id="ARBA00023136"/>
    </source>
</evidence>
<sequence length="420" mass="43769">MDSLWEILVIITVVVLAGLGLLVGYLRRGGGKPAPPVAPPPAREAKTRSANTYKPSGTATIDTSKGAAEKPAPAAPAPKASAEAPPAVEPEVEEPAPAPAVEEEPAALSIERPESARGRMTRLRSRLAGSNNALGKGLLSALSGDKLDDTVWEEVEDTLLGADLGVDATTEIVDGLKRRVQVEGSPDTETLESWLHEELLAQVGPDMDRRIAGSRVGDRPAVIMVVGVNGTGKTTTVGKLARVLVAEDKDVVLGAADTFRAAAADQLETWGARVGVPTVRSEKEGADPAAVAFDAVQAGQEGEVDVVMIDTAGRLHNKVGLMDELAKVKRVIEKRSPIDECLLVLDATTGQNGMRQAEVFAEAVNITGVVLTKLDGTAKGGIVVLVQRELGVPVKLVGLGEGADDLAPFDPKAFVDAVLD</sequence>
<keyword evidence="11" id="KW-0812">Transmembrane</keyword>
<feature type="domain" description="SRP54-type proteins GTP-binding" evidence="12">
    <location>
        <begin position="393"/>
        <end position="406"/>
    </location>
</feature>
<dbReference type="GO" id="GO:0005737">
    <property type="term" value="C:cytoplasm"/>
    <property type="evidence" value="ECO:0007669"/>
    <property type="project" value="UniProtKB-SubCell"/>
</dbReference>
<comment type="similarity">
    <text evidence="9">Belongs to the GTP-binding SRP family. FtsY subfamily.</text>
</comment>
<dbReference type="EMBL" id="JACHVQ010000001">
    <property type="protein sequence ID" value="MBB2892449.1"/>
    <property type="molecule type" value="Genomic_DNA"/>
</dbReference>
<keyword evidence="11" id="KW-1133">Transmembrane helix</keyword>
<feature type="transmembrane region" description="Helical" evidence="11">
    <location>
        <begin position="6"/>
        <end position="26"/>
    </location>
</feature>
<keyword evidence="2 9" id="KW-0963">Cytoplasm</keyword>
<evidence type="ECO:0000256" key="7">
    <source>
        <dbReference type="ARBA" id="ARBA00023170"/>
    </source>
</evidence>
<dbReference type="Pfam" id="PF02881">
    <property type="entry name" value="SRP54_N"/>
    <property type="match status" value="1"/>
</dbReference>
<feature type="binding site" evidence="9">
    <location>
        <begin position="310"/>
        <end position="314"/>
    </location>
    <ligand>
        <name>GTP</name>
        <dbReference type="ChEBI" id="CHEBI:37565"/>
    </ligand>
</feature>
<organism evidence="13 14">
    <name type="scientific">Flexivirga oryzae</name>
    <dbReference type="NCBI Taxonomy" id="1794944"/>
    <lineage>
        <taxon>Bacteria</taxon>
        <taxon>Bacillati</taxon>
        <taxon>Actinomycetota</taxon>
        <taxon>Actinomycetes</taxon>
        <taxon>Micrococcales</taxon>
        <taxon>Dermacoccaceae</taxon>
        <taxon>Flexivirga</taxon>
    </lineage>
</organism>
<dbReference type="InterPro" id="IPR013822">
    <property type="entry name" value="Signal_recog_particl_SRP54_hlx"/>
</dbReference>
<dbReference type="Pfam" id="PF00448">
    <property type="entry name" value="SRP54"/>
    <property type="match status" value="1"/>
</dbReference>
<comment type="subcellular location">
    <subcellularLocation>
        <location evidence="9">Cell membrane</location>
        <topology evidence="9">Peripheral membrane protein</topology>
        <orientation evidence="9">Cytoplasmic side</orientation>
    </subcellularLocation>
    <subcellularLocation>
        <location evidence="9">Cytoplasm</location>
    </subcellularLocation>
</comment>
<dbReference type="SMART" id="SM00962">
    <property type="entry name" value="SRP54"/>
    <property type="match status" value="1"/>
</dbReference>
<comment type="function">
    <text evidence="9">Involved in targeting and insertion of nascent membrane proteins into the cytoplasmic membrane. Acts as a receptor for the complex formed by the signal recognition particle (SRP) and the ribosome-nascent chain (RNC).</text>
</comment>
<dbReference type="PANTHER" id="PTHR43134">
    <property type="entry name" value="SIGNAL RECOGNITION PARTICLE RECEPTOR SUBUNIT ALPHA"/>
    <property type="match status" value="1"/>
</dbReference>
<dbReference type="AlphaFoldDB" id="A0A839N6R1"/>
<gene>
    <name evidence="9" type="primary">ftsY</name>
    <name evidence="13" type="ORF">FHU39_002433</name>
</gene>
<dbReference type="SMART" id="SM00382">
    <property type="entry name" value="AAA"/>
    <property type="match status" value="1"/>
</dbReference>
<evidence type="ECO:0000256" key="11">
    <source>
        <dbReference type="SAM" id="Phobius"/>
    </source>
</evidence>
<dbReference type="GO" id="GO:0005047">
    <property type="term" value="F:signal recognition particle binding"/>
    <property type="evidence" value="ECO:0007669"/>
    <property type="project" value="TreeGrafter"/>
</dbReference>
<evidence type="ECO:0000259" key="12">
    <source>
        <dbReference type="PROSITE" id="PS00300"/>
    </source>
</evidence>
<evidence type="ECO:0000256" key="1">
    <source>
        <dbReference type="ARBA" id="ARBA00022475"/>
    </source>
</evidence>
<dbReference type="InterPro" id="IPR000897">
    <property type="entry name" value="SRP54_GTPase_dom"/>
</dbReference>
<evidence type="ECO:0000256" key="10">
    <source>
        <dbReference type="SAM" id="MobiDB-lite"/>
    </source>
</evidence>
<evidence type="ECO:0000313" key="13">
    <source>
        <dbReference type="EMBL" id="MBB2892449.1"/>
    </source>
</evidence>
<keyword evidence="14" id="KW-1185">Reference proteome</keyword>
<feature type="compositionally biased region" description="Pro residues" evidence="10">
    <location>
        <begin position="33"/>
        <end position="42"/>
    </location>
</feature>
<feature type="compositionally biased region" description="Low complexity" evidence="10">
    <location>
        <begin position="69"/>
        <end position="86"/>
    </location>
</feature>
<evidence type="ECO:0000256" key="2">
    <source>
        <dbReference type="ARBA" id="ARBA00022490"/>
    </source>
</evidence>
<dbReference type="SUPFAM" id="SSF47364">
    <property type="entry name" value="Domain of the SRP/SRP receptor G-proteins"/>
    <property type="match status" value="1"/>
</dbReference>
<evidence type="ECO:0000256" key="5">
    <source>
        <dbReference type="ARBA" id="ARBA00023134"/>
    </source>
</evidence>
<keyword evidence="6 9" id="KW-0472">Membrane</keyword>
<keyword evidence="7 9" id="KW-0675">Receptor</keyword>
<keyword evidence="3 9" id="KW-0547">Nucleotide-binding</keyword>
<dbReference type="PROSITE" id="PS00300">
    <property type="entry name" value="SRP54"/>
    <property type="match status" value="1"/>
</dbReference>
<keyword evidence="4 9" id="KW-0378">Hydrolase</keyword>
<feature type="compositionally biased region" description="Polar residues" evidence="10">
    <location>
        <begin position="48"/>
        <end position="63"/>
    </location>
</feature>
<proteinExistence type="inferred from homology"/>
<comment type="caution">
    <text evidence="13">The sequence shown here is derived from an EMBL/GenBank/DDBJ whole genome shotgun (WGS) entry which is preliminary data.</text>
</comment>
<dbReference type="FunFam" id="3.40.50.300:FF:000053">
    <property type="entry name" value="Signal recognition particle receptor FtsY"/>
    <property type="match status" value="1"/>
</dbReference>
<comment type="catalytic activity">
    <reaction evidence="8 9">
        <text>GTP + H2O = GDP + phosphate + H(+)</text>
        <dbReference type="Rhea" id="RHEA:19669"/>
        <dbReference type="ChEBI" id="CHEBI:15377"/>
        <dbReference type="ChEBI" id="CHEBI:15378"/>
        <dbReference type="ChEBI" id="CHEBI:37565"/>
        <dbReference type="ChEBI" id="CHEBI:43474"/>
        <dbReference type="ChEBI" id="CHEBI:58189"/>
        <dbReference type="EC" id="3.6.5.4"/>
    </reaction>
</comment>
<evidence type="ECO:0000256" key="4">
    <source>
        <dbReference type="ARBA" id="ARBA00022801"/>
    </source>
</evidence>
<dbReference type="InterPro" id="IPR027417">
    <property type="entry name" value="P-loop_NTPase"/>
</dbReference>
<dbReference type="InterPro" id="IPR003593">
    <property type="entry name" value="AAA+_ATPase"/>
</dbReference>
<dbReference type="InterPro" id="IPR042101">
    <property type="entry name" value="SRP54_N_sf"/>
</dbReference>
<dbReference type="HAMAP" id="MF_00920">
    <property type="entry name" value="FtsY"/>
    <property type="match status" value="1"/>
</dbReference>
<dbReference type="GO" id="GO:0005525">
    <property type="term" value="F:GTP binding"/>
    <property type="evidence" value="ECO:0007669"/>
    <property type="project" value="UniProtKB-UniRule"/>
</dbReference>
<feature type="region of interest" description="Disordered" evidence="10">
    <location>
        <begin position="30"/>
        <end position="120"/>
    </location>
</feature>
<reference evidence="13 14" key="1">
    <citation type="submission" date="2020-08" db="EMBL/GenBank/DDBJ databases">
        <title>Sequencing the genomes of 1000 actinobacteria strains.</title>
        <authorList>
            <person name="Klenk H.-P."/>
        </authorList>
    </citation>
    <scope>NUCLEOTIDE SEQUENCE [LARGE SCALE GENOMIC DNA]</scope>
    <source>
        <strain evidence="13 14">DSM 105369</strain>
    </source>
</reference>
<dbReference type="InterPro" id="IPR004390">
    <property type="entry name" value="SR_rcpt_FtsY"/>
</dbReference>
<dbReference type="NCBIfam" id="TIGR00064">
    <property type="entry name" value="ftsY"/>
    <property type="match status" value="1"/>
</dbReference>
<dbReference type="SUPFAM" id="SSF52540">
    <property type="entry name" value="P-loop containing nucleoside triphosphate hydrolases"/>
    <property type="match status" value="1"/>
</dbReference>
<dbReference type="SMART" id="SM00963">
    <property type="entry name" value="SRP54_N"/>
    <property type="match status" value="1"/>
</dbReference>
<accession>A0A839N6R1</accession>
<evidence type="ECO:0000256" key="9">
    <source>
        <dbReference type="HAMAP-Rule" id="MF_00920"/>
    </source>
</evidence>
<keyword evidence="1 9" id="KW-1003">Cell membrane</keyword>
<dbReference type="FunFam" id="1.20.120.140:FF:000002">
    <property type="entry name" value="Signal recognition particle receptor FtsY"/>
    <property type="match status" value="1"/>
</dbReference>
<dbReference type="RefSeq" id="WP_183320608.1">
    <property type="nucleotide sequence ID" value="NZ_JACHVQ010000001.1"/>
</dbReference>
<comment type="subunit">
    <text evidence="9">Part of the signal recognition particle protein translocation system, which is composed of SRP and FtsY.</text>
</comment>
<dbReference type="GO" id="GO:0005886">
    <property type="term" value="C:plasma membrane"/>
    <property type="evidence" value="ECO:0007669"/>
    <property type="project" value="UniProtKB-SubCell"/>
</dbReference>
<dbReference type="EC" id="3.6.5.4" evidence="9"/>
<feature type="binding site" evidence="9">
    <location>
        <begin position="372"/>
        <end position="375"/>
    </location>
    <ligand>
        <name>GTP</name>
        <dbReference type="ChEBI" id="CHEBI:37565"/>
    </ligand>
</feature>
<dbReference type="Gene3D" id="3.40.50.300">
    <property type="entry name" value="P-loop containing nucleotide triphosphate hydrolases"/>
    <property type="match status" value="1"/>
</dbReference>
<feature type="binding site" evidence="9">
    <location>
        <begin position="227"/>
        <end position="234"/>
    </location>
    <ligand>
        <name>GTP</name>
        <dbReference type="ChEBI" id="CHEBI:37565"/>
    </ligand>
</feature>
<protein>
    <recommendedName>
        <fullName evidence="9">Signal recognition particle receptor FtsY</fullName>
        <shortName evidence="9">SRP receptor</shortName>
        <ecNumber evidence="9">3.6.5.4</ecNumber>
    </recommendedName>
</protein>
<dbReference type="InterPro" id="IPR036225">
    <property type="entry name" value="SRP/SRP_N"/>
</dbReference>
<keyword evidence="5 9" id="KW-0342">GTP-binding</keyword>
<dbReference type="Proteomes" id="UP000559182">
    <property type="component" value="Unassembled WGS sequence"/>
</dbReference>
<evidence type="ECO:0000256" key="8">
    <source>
        <dbReference type="ARBA" id="ARBA00048027"/>
    </source>
</evidence>
<dbReference type="GO" id="GO:0006614">
    <property type="term" value="P:SRP-dependent cotranslational protein targeting to membrane"/>
    <property type="evidence" value="ECO:0007669"/>
    <property type="project" value="InterPro"/>
</dbReference>
<evidence type="ECO:0000256" key="3">
    <source>
        <dbReference type="ARBA" id="ARBA00022741"/>
    </source>
</evidence>
<name>A0A839N6R1_9MICO</name>
<evidence type="ECO:0000313" key="14">
    <source>
        <dbReference type="Proteomes" id="UP000559182"/>
    </source>
</evidence>
<dbReference type="PANTHER" id="PTHR43134:SF1">
    <property type="entry name" value="SIGNAL RECOGNITION PARTICLE RECEPTOR SUBUNIT ALPHA"/>
    <property type="match status" value="1"/>
</dbReference>